<evidence type="ECO:0000256" key="1">
    <source>
        <dbReference type="ARBA" id="ARBA00022737"/>
    </source>
</evidence>
<dbReference type="InterPro" id="IPR002110">
    <property type="entry name" value="Ankyrin_rpt"/>
</dbReference>
<evidence type="ECO:0000256" key="2">
    <source>
        <dbReference type="ARBA" id="ARBA00023043"/>
    </source>
</evidence>
<dbReference type="PROSITE" id="PS50088">
    <property type="entry name" value="ANK_REPEAT"/>
    <property type="match status" value="1"/>
</dbReference>
<name>A0A812VGS7_9DINO</name>
<organism evidence="4 5">
    <name type="scientific">Symbiodinium natans</name>
    <dbReference type="NCBI Taxonomy" id="878477"/>
    <lineage>
        <taxon>Eukaryota</taxon>
        <taxon>Sar</taxon>
        <taxon>Alveolata</taxon>
        <taxon>Dinophyceae</taxon>
        <taxon>Suessiales</taxon>
        <taxon>Symbiodiniaceae</taxon>
        <taxon>Symbiodinium</taxon>
    </lineage>
</organism>
<sequence length="195" mass="21429">MFRFLTRKLKGEDAKKGEDPYANLEPELKVHAAACNNDVKMLEKLGEEGIDFNQPRPQDGYYALDSCAWSGNEDAIKMLLRHGADPSITLQAVVGAASWGDPDLLKVLLDAGGPVDQELSNETALRWAVQYGHEDCAVLLVKKGAWQLETNQEIVLIRAKGRRMRKLLESIAQADPDRAADCVVPPCCPPSCSLL</sequence>
<reference evidence="4" key="1">
    <citation type="submission" date="2021-02" db="EMBL/GenBank/DDBJ databases">
        <authorList>
            <person name="Dougan E. K."/>
            <person name="Rhodes N."/>
            <person name="Thang M."/>
            <person name="Chan C."/>
        </authorList>
    </citation>
    <scope>NUCLEOTIDE SEQUENCE</scope>
</reference>
<dbReference type="InterPro" id="IPR050745">
    <property type="entry name" value="Multifunctional_regulatory"/>
</dbReference>
<feature type="repeat" description="ANK" evidence="3">
    <location>
        <begin position="59"/>
        <end position="91"/>
    </location>
</feature>
<dbReference type="SMART" id="SM00248">
    <property type="entry name" value="ANK"/>
    <property type="match status" value="3"/>
</dbReference>
<keyword evidence="5" id="KW-1185">Reference proteome</keyword>
<dbReference type="Pfam" id="PF12796">
    <property type="entry name" value="Ank_2"/>
    <property type="match status" value="2"/>
</dbReference>
<dbReference type="AlphaFoldDB" id="A0A812VGS7"/>
<evidence type="ECO:0000256" key="3">
    <source>
        <dbReference type="PROSITE-ProRule" id="PRU00023"/>
    </source>
</evidence>
<evidence type="ECO:0000313" key="5">
    <source>
        <dbReference type="Proteomes" id="UP000604046"/>
    </source>
</evidence>
<dbReference type="PANTHER" id="PTHR24189">
    <property type="entry name" value="MYOTROPHIN"/>
    <property type="match status" value="1"/>
</dbReference>
<accession>A0A812VGS7</accession>
<dbReference type="Proteomes" id="UP000604046">
    <property type="component" value="Unassembled WGS sequence"/>
</dbReference>
<dbReference type="Gene3D" id="1.25.40.20">
    <property type="entry name" value="Ankyrin repeat-containing domain"/>
    <property type="match status" value="1"/>
</dbReference>
<dbReference type="EMBL" id="CAJNDS010002845">
    <property type="protein sequence ID" value="CAE7616772.1"/>
    <property type="molecule type" value="Genomic_DNA"/>
</dbReference>
<proteinExistence type="predicted"/>
<dbReference type="InterPro" id="IPR036770">
    <property type="entry name" value="Ankyrin_rpt-contain_sf"/>
</dbReference>
<dbReference type="OrthoDB" id="4772757at2759"/>
<keyword evidence="2 3" id="KW-0040">ANK repeat</keyword>
<comment type="caution">
    <text evidence="4">The sequence shown here is derived from an EMBL/GenBank/DDBJ whole genome shotgun (WGS) entry which is preliminary data.</text>
</comment>
<gene>
    <name evidence="4" type="primary">ASB3</name>
    <name evidence="4" type="ORF">SNAT2548_LOCUS35061</name>
</gene>
<protein>
    <submittedName>
        <fullName evidence="4">ASB3 protein</fullName>
    </submittedName>
</protein>
<keyword evidence="1" id="KW-0677">Repeat</keyword>
<evidence type="ECO:0000313" key="4">
    <source>
        <dbReference type="EMBL" id="CAE7616772.1"/>
    </source>
</evidence>
<dbReference type="SUPFAM" id="SSF48403">
    <property type="entry name" value="Ankyrin repeat"/>
    <property type="match status" value="1"/>
</dbReference>